<name>A0A1H9JI34_9HYPH</name>
<evidence type="ECO:0000313" key="4">
    <source>
        <dbReference type="EMBL" id="SEQ86522.1"/>
    </source>
</evidence>
<protein>
    <recommendedName>
        <fullName evidence="2">FAD assembly factor SdhE</fullName>
    </recommendedName>
</protein>
<dbReference type="InterPro" id="IPR005631">
    <property type="entry name" value="SDH"/>
</dbReference>
<organism evidence="4 5">
    <name type="scientific">Faunimonas pinastri</name>
    <dbReference type="NCBI Taxonomy" id="1855383"/>
    <lineage>
        <taxon>Bacteria</taxon>
        <taxon>Pseudomonadati</taxon>
        <taxon>Pseudomonadota</taxon>
        <taxon>Alphaproteobacteria</taxon>
        <taxon>Hyphomicrobiales</taxon>
        <taxon>Afifellaceae</taxon>
        <taxon>Faunimonas</taxon>
    </lineage>
</organism>
<evidence type="ECO:0000313" key="5">
    <source>
        <dbReference type="Proteomes" id="UP000199647"/>
    </source>
</evidence>
<evidence type="ECO:0000256" key="1">
    <source>
        <dbReference type="ARBA" id="ARBA00008571"/>
    </source>
</evidence>
<dbReference type="STRING" id="1855383.SAMN05216548_108136"/>
<keyword evidence="5" id="KW-1185">Reference proteome</keyword>
<dbReference type="AlphaFoldDB" id="A0A1H9JI34"/>
<keyword evidence="3" id="KW-0143">Chaperone</keyword>
<sequence>MREMDLLLGGFADDRIADLTDAELDDFEALMEAPDGDLLDWFTGKVDVPETYDTQVYRDIFAFHARKADQTH</sequence>
<proteinExistence type="inferred from homology"/>
<evidence type="ECO:0000256" key="3">
    <source>
        <dbReference type="ARBA" id="ARBA00023186"/>
    </source>
</evidence>
<dbReference type="EMBL" id="FOFG01000008">
    <property type="protein sequence ID" value="SEQ86522.1"/>
    <property type="molecule type" value="Genomic_DNA"/>
</dbReference>
<dbReference type="Proteomes" id="UP000199647">
    <property type="component" value="Unassembled WGS sequence"/>
</dbReference>
<gene>
    <name evidence="4" type="ORF">SAMN05216548_108136</name>
</gene>
<dbReference type="SUPFAM" id="SSF109910">
    <property type="entry name" value="YgfY-like"/>
    <property type="match status" value="1"/>
</dbReference>
<dbReference type="InterPro" id="IPR036714">
    <property type="entry name" value="SDH_sf"/>
</dbReference>
<dbReference type="Pfam" id="PF03937">
    <property type="entry name" value="Sdh5"/>
    <property type="match status" value="1"/>
</dbReference>
<accession>A0A1H9JI34</accession>
<evidence type="ECO:0000256" key="2">
    <source>
        <dbReference type="ARBA" id="ARBA00019418"/>
    </source>
</evidence>
<comment type="similarity">
    <text evidence="1">Belongs to the SdhE FAD assembly factor family.</text>
</comment>
<dbReference type="Gene3D" id="1.10.150.250">
    <property type="entry name" value="Flavinator of succinate dehydrogenase"/>
    <property type="match status" value="1"/>
</dbReference>
<reference evidence="4 5" key="1">
    <citation type="submission" date="2016-10" db="EMBL/GenBank/DDBJ databases">
        <authorList>
            <person name="de Groot N.N."/>
        </authorList>
    </citation>
    <scope>NUCLEOTIDE SEQUENCE [LARGE SCALE GENOMIC DNA]</scope>
    <source>
        <strain evidence="4 5">A52C2</strain>
    </source>
</reference>